<dbReference type="Pfam" id="PF05367">
    <property type="entry name" value="Phage_endo_I"/>
    <property type="match status" value="1"/>
</dbReference>
<name>A0A6I3KGM5_9HYPH</name>
<organism evidence="1 2">
    <name type="scientific">Hyphomicrobium album</name>
    <dbReference type="NCBI Taxonomy" id="2665159"/>
    <lineage>
        <taxon>Bacteria</taxon>
        <taxon>Pseudomonadati</taxon>
        <taxon>Pseudomonadota</taxon>
        <taxon>Alphaproteobacteria</taxon>
        <taxon>Hyphomicrobiales</taxon>
        <taxon>Hyphomicrobiaceae</taxon>
        <taxon>Hyphomicrobium</taxon>
    </lineage>
</organism>
<evidence type="ECO:0008006" key="3">
    <source>
        <dbReference type="Google" id="ProtNLM"/>
    </source>
</evidence>
<dbReference type="GO" id="GO:0015074">
    <property type="term" value="P:DNA integration"/>
    <property type="evidence" value="ECO:0007669"/>
    <property type="project" value="InterPro"/>
</dbReference>
<dbReference type="GO" id="GO:0008833">
    <property type="term" value="F:deoxyribonuclease IV (phage-T4-induced) activity"/>
    <property type="evidence" value="ECO:0007669"/>
    <property type="project" value="InterPro"/>
</dbReference>
<reference evidence="1 2" key="1">
    <citation type="submission" date="2019-11" db="EMBL/GenBank/DDBJ databases">
        <title>Identification of a novel strain.</title>
        <authorList>
            <person name="Xu Q."/>
            <person name="Wang G."/>
        </authorList>
    </citation>
    <scope>NUCLEOTIDE SEQUENCE [LARGE SCALE GENOMIC DNA]</scope>
    <source>
        <strain evidence="2">xq</strain>
    </source>
</reference>
<keyword evidence="2" id="KW-1185">Reference proteome</keyword>
<dbReference type="SUPFAM" id="SSF52980">
    <property type="entry name" value="Restriction endonuclease-like"/>
    <property type="match status" value="1"/>
</dbReference>
<dbReference type="AlphaFoldDB" id="A0A6I3KGM5"/>
<comment type="caution">
    <text evidence="1">The sequence shown here is derived from an EMBL/GenBank/DDBJ whole genome shotgun (WGS) entry which is preliminary data.</text>
</comment>
<dbReference type="Proteomes" id="UP000440694">
    <property type="component" value="Unassembled WGS sequence"/>
</dbReference>
<dbReference type="InterPro" id="IPR011335">
    <property type="entry name" value="Restrct_endonuc-II-like"/>
</dbReference>
<evidence type="ECO:0000313" key="1">
    <source>
        <dbReference type="EMBL" id="MTD92897.1"/>
    </source>
</evidence>
<sequence>MARARRGRVRAIPRDGYRSTAEHRVAEALKTAGVPVIYEKHRLPYTHPATNHHYTPDFVLPNGIAIEVKGFLLMDSRKTLLLVREQHPDLDLRLVINKLTARVQGLKKLNLAQWCDKFGFAWAVGAVPLDWLKERPKAKRVKAIEAFVR</sequence>
<dbReference type="InterPro" id="IPR008029">
    <property type="entry name" value="Phage_T7_Gp3_endoDNaseI"/>
</dbReference>
<gene>
    <name evidence="1" type="ORF">GIW81_00955</name>
</gene>
<dbReference type="EMBL" id="WMBQ01000001">
    <property type="protein sequence ID" value="MTD92897.1"/>
    <property type="molecule type" value="Genomic_DNA"/>
</dbReference>
<dbReference type="CDD" id="cd22324">
    <property type="entry name" value="Endonuclease_I"/>
    <property type="match status" value="1"/>
</dbReference>
<dbReference type="GO" id="GO:0016032">
    <property type="term" value="P:viral process"/>
    <property type="evidence" value="ECO:0007669"/>
    <property type="project" value="InterPro"/>
</dbReference>
<protein>
    <recommendedName>
        <fullName evidence="3">Endonuclease</fullName>
    </recommendedName>
</protein>
<evidence type="ECO:0000313" key="2">
    <source>
        <dbReference type="Proteomes" id="UP000440694"/>
    </source>
</evidence>
<proteinExistence type="predicted"/>
<accession>A0A6I3KGM5</accession>
<dbReference type="RefSeq" id="WP_154737487.1">
    <property type="nucleotide sequence ID" value="NZ_WMBQ01000001.1"/>
</dbReference>
<dbReference type="Gene3D" id="3.40.91.30">
    <property type="match status" value="1"/>
</dbReference>